<protein>
    <submittedName>
        <fullName evidence="7">AMP-dependent synthetase and ligase</fullName>
    </submittedName>
</protein>
<dbReference type="STRING" id="644282.Deba_1289"/>
<dbReference type="SUPFAM" id="SSF56801">
    <property type="entry name" value="Acetyl-CoA synthetase-like"/>
    <property type="match status" value="1"/>
</dbReference>
<dbReference type="InterPro" id="IPR025110">
    <property type="entry name" value="AMP-bd_C"/>
</dbReference>
<dbReference type="HOGENOM" id="CLU_000022_59_5_7"/>
<keyword evidence="2 7" id="KW-0436">Ligase</keyword>
<dbReference type="EMBL" id="CP002085">
    <property type="protein sequence ID" value="ADK84657.1"/>
    <property type="molecule type" value="Genomic_DNA"/>
</dbReference>
<proteinExistence type="inferred from homology"/>
<dbReference type="OrthoDB" id="5483897at2"/>
<sequence length="552" mass="60895">MELVKGFAATSQDDYQLNIINIFRHGARNSARQEIASQTPAGMLRQSYAQSFERVNRLANALKSLGVQPGDRVGVMDWNSYRHFECYFALPGMGAVLLLLNLRLATPDLAYVINHAKAKVIIVDQTLAPFIEAAAPLLETVEGYVIIGDGEFSAVRTKLAPAHGYEELLAAAAPEYDWPHLDERSAAAACYTTGTTGRPKGVFYSHRCVYLHTMAVAMNSQASDQDCFLQLVPMFHALGWGGVYYAVMVGAKIVFPGMYNLERLDLLAKLMIDEGVTMGAGAPALLMPMLEYIRGLEQKPDLGRTRFFCGASEPPLAMMKGFHDLCGLDIMHAYGATETTPLASANRLKPWLADALSDDEKWDLRRKQGLVINGLDVKLLGMNGEPLPFDGKSAGEICLRGPWITGRYHDAPGSEAQFTPDGYWRSGDVGTIDQEGYLKVTDRLKDVIKTGGEWISSVDMENAIMSFAPALEAAVVGVKHPKWEERPLALVILRPEFKGQVSADDVRAHLSKSFAKWQLPDQVLFVDQIPKTSVGKISKKDLRQAYQDIYMK</sequence>
<accession>E1QGG4</accession>
<dbReference type="GO" id="GO:0006631">
    <property type="term" value="P:fatty acid metabolic process"/>
    <property type="evidence" value="ECO:0007669"/>
    <property type="project" value="UniProtKB-KW"/>
</dbReference>
<reference evidence="7 8" key="1">
    <citation type="journal article" date="2010" name="Stand. Genomic Sci.">
        <title>Complete genome sequence of Desulfarculus baarsii type strain (2st14).</title>
        <authorList>
            <person name="Sun H."/>
            <person name="Spring S."/>
            <person name="Lapidus A."/>
            <person name="Davenport K."/>
            <person name="Del Rio T.G."/>
            <person name="Tice H."/>
            <person name="Nolan M."/>
            <person name="Copeland A."/>
            <person name="Cheng J.F."/>
            <person name="Lucas S."/>
            <person name="Tapia R."/>
            <person name="Goodwin L."/>
            <person name="Pitluck S."/>
            <person name="Ivanova N."/>
            <person name="Pagani I."/>
            <person name="Mavromatis K."/>
            <person name="Ovchinnikova G."/>
            <person name="Pati A."/>
            <person name="Chen A."/>
            <person name="Palaniappan K."/>
            <person name="Hauser L."/>
            <person name="Chang Y.J."/>
            <person name="Jeffries C.D."/>
            <person name="Detter J.C."/>
            <person name="Han C."/>
            <person name="Rohde M."/>
            <person name="Brambilla E."/>
            <person name="Goker M."/>
            <person name="Woyke T."/>
            <person name="Bristow J."/>
            <person name="Eisen J.A."/>
            <person name="Markowitz V."/>
            <person name="Hugenholtz P."/>
            <person name="Kyrpides N.C."/>
            <person name="Klenk H.P."/>
            <person name="Land M."/>
        </authorList>
    </citation>
    <scope>NUCLEOTIDE SEQUENCE [LARGE SCALE GENOMIC DNA]</scope>
    <source>
        <strain evidence="8">ATCC 33931 / DSM 2075 / LMG 7858 / VKM B-1802 / 2st14</strain>
    </source>
</reference>
<dbReference type="KEGG" id="dbr:Deba_1289"/>
<name>E1QGG4_DESB2</name>
<evidence type="ECO:0000256" key="3">
    <source>
        <dbReference type="ARBA" id="ARBA00022832"/>
    </source>
</evidence>
<evidence type="ECO:0000259" key="6">
    <source>
        <dbReference type="Pfam" id="PF13193"/>
    </source>
</evidence>
<evidence type="ECO:0000313" key="7">
    <source>
        <dbReference type="EMBL" id="ADK84657.1"/>
    </source>
</evidence>
<dbReference type="InterPro" id="IPR042099">
    <property type="entry name" value="ANL_N_sf"/>
</dbReference>
<dbReference type="NCBIfam" id="NF004837">
    <property type="entry name" value="PRK06187.1"/>
    <property type="match status" value="1"/>
</dbReference>
<evidence type="ECO:0000259" key="5">
    <source>
        <dbReference type="Pfam" id="PF00501"/>
    </source>
</evidence>
<dbReference type="FunFam" id="3.30.300.30:FF:000008">
    <property type="entry name" value="2,3-dihydroxybenzoate-AMP ligase"/>
    <property type="match status" value="1"/>
</dbReference>
<keyword evidence="4" id="KW-0443">Lipid metabolism</keyword>
<gene>
    <name evidence="7" type="ordered locus">Deba_1289</name>
</gene>
<dbReference type="InterPro" id="IPR045851">
    <property type="entry name" value="AMP-bd_C_sf"/>
</dbReference>
<dbReference type="GO" id="GO:0016874">
    <property type="term" value="F:ligase activity"/>
    <property type="evidence" value="ECO:0007669"/>
    <property type="project" value="UniProtKB-KW"/>
</dbReference>
<dbReference type="Gene3D" id="3.40.50.12780">
    <property type="entry name" value="N-terminal domain of ligase-like"/>
    <property type="match status" value="1"/>
</dbReference>
<dbReference type="eggNOG" id="COG0318">
    <property type="taxonomic scope" value="Bacteria"/>
</dbReference>
<evidence type="ECO:0000256" key="4">
    <source>
        <dbReference type="ARBA" id="ARBA00023098"/>
    </source>
</evidence>
<evidence type="ECO:0000256" key="1">
    <source>
        <dbReference type="ARBA" id="ARBA00006432"/>
    </source>
</evidence>
<feature type="domain" description="AMP-binding enzyme C-terminal" evidence="6">
    <location>
        <begin position="460"/>
        <end position="536"/>
    </location>
</feature>
<evidence type="ECO:0000256" key="2">
    <source>
        <dbReference type="ARBA" id="ARBA00022598"/>
    </source>
</evidence>
<dbReference type="PANTHER" id="PTHR43859:SF4">
    <property type="entry name" value="BUTANOATE--COA LIGASE AAE1-RELATED"/>
    <property type="match status" value="1"/>
</dbReference>
<dbReference type="PANTHER" id="PTHR43859">
    <property type="entry name" value="ACYL-ACTIVATING ENZYME"/>
    <property type="match status" value="1"/>
</dbReference>
<dbReference type="Proteomes" id="UP000009047">
    <property type="component" value="Chromosome"/>
</dbReference>
<keyword evidence="3" id="KW-0276">Fatty acid metabolism</keyword>
<dbReference type="Pfam" id="PF00501">
    <property type="entry name" value="AMP-binding"/>
    <property type="match status" value="1"/>
</dbReference>
<organism evidence="7 8">
    <name type="scientific">Desulfarculus baarsii (strain ATCC 33931 / DSM 2075 / LMG 7858 / VKM B-1802 / 2st14)</name>
    <dbReference type="NCBI Taxonomy" id="644282"/>
    <lineage>
        <taxon>Bacteria</taxon>
        <taxon>Pseudomonadati</taxon>
        <taxon>Thermodesulfobacteriota</taxon>
        <taxon>Desulfarculia</taxon>
        <taxon>Desulfarculales</taxon>
        <taxon>Desulfarculaceae</taxon>
        <taxon>Desulfarculus</taxon>
    </lineage>
</organism>
<dbReference type="Pfam" id="PF13193">
    <property type="entry name" value="AMP-binding_C"/>
    <property type="match status" value="1"/>
</dbReference>
<dbReference type="Gene3D" id="3.30.300.30">
    <property type="match status" value="1"/>
</dbReference>
<keyword evidence="8" id="KW-1185">Reference proteome</keyword>
<feature type="domain" description="AMP-dependent synthetase/ligase" evidence="5">
    <location>
        <begin position="45"/>
        <end position="408"/>
    </location>
</feature>
<dbReference type="InterPro" id="IPR000873">
    <property type="entry name" value="AMP-dep_synth/lig_dom"/>
</dbReference>
<dbReference type="RefSeq" id="WP_013258110.1">
    <property type="nucleotide sequence ID" value="NC_014365.1"/>
</dbReference>
<dbReference type="AlphaFoldDB" id="E1QGG4"/>
<evidence type="ECO:0000313" key="8">
    <source>
        <dbReference type="Proteomes" id="UP000009047"/>
    </source>
</evidence>
<comment type="similarity">
    <text evidence="1">Belongs to the ATP-dependent AMP-binding enzyme family.</text>
</comment>